<sequence length="97" mass="11127">MHNDLRIRPRPYPTGAGKYIRLWWLPIPYQHHALWQISMASHAGRQQVFSIDQEVFERCQPKQPVVDPGEAVIVDLAITKNLFDVPDPRSGIDAGIR</sequence>
<protein>
    <submittedName>
        <fullName evidence="1">Uncharacterized protein</fullName>
    </submittedName>
</protein>
<name>A0A9X7UU97_9GAMM</name>
<dbReference type="AlphaFoldDB" id="A0A9X7UU97"/>
<keyword evidence="2" id="KW-1185">Reference proteome</keyword>
<dbReference type="Proteomes" id="UP000596074">
    <property type="component" value="Chromosome"/>
</dbReference>
<evidence type="ECO:0000313" key="1">
    <source>
        <dbReference type="EMBL" id="QQD23124.1"/>
    </source>
</evidence>
<proteinExistence type="predicted"/>
<dbReference type="EMBL" id="CP046056">
    <property type="protein sequence ID" value="QQD23124.1"/>
    <property type="molecule type" value="Genomic_DNA"/>
</dbReference>
<dbReference type="RefSeq" id="WP_228345639.1">
    <property type="nucleotide sequence ID" value="NZ_CP046056.1"/>
</dbReference>
<dbReference type="KEGG" id="vcw:GJQ55_00940"/>
<accession>A0A9X7UU97</accession>
<reference evidence="1 2" key="1">
    <citation type="submission" date="2019-11" db="EMBL/GenBank/DDBJ databases">
        <title>Venatorbacter sp. nov. a predator of Campylobacter and other Gram-negative bacteria.</title>
        <authorList>
            <person name="Saeedi A."/>
            <person name="Cummings N.J."/>
            <person name="Connerton I.F."/>
            <person name="Connerton P.L."/>
        </authorList>
    </citation>
    <scope>NUCLEOTIDE SEQUENCE [LARGE SCALE GENOMIC DNA]</scope>
    <source>
        <strain evidence="1">XL5</strain>
    </source>
</reference>
<evidence type="ECO:0000313" key="2">
    <source>
        <dbReference type="Proteomes" id="UP000596074"/>
    </source>
</evidence>
<organism evidence="1 2">
    <name type="scientific">Venatoribacter cucullus</name>
    <dbReference type="NCBI Taxonomy" id="2661630"/>
    <lineage>
        <taxon>Bacteria</taxon>
        <taxon>Pseudomonadati</taxon>
        <taxon>Pseudomonadota</taxon>
        <taxon>Gammaproteobacteria</taxon>
        <taxon>Oceanospirillales</taxon>
        <taxon>Oceanospirillaceae</taxon>
        <taxon>Venatoribacter</taxon>
    </lineage>
</organism>
<gene>
    <name evidence="1" type="ORF">GJQ55_00940</name>
</gene>